<gene>
    <name evidence="3" type="ORF">AEST_10030</name>
</gene>
<dbReference type="GO" id="GO:0032506">
    <property type="term" value="P:cytokinetic process"/>
    <property type="evidence" value="ECO:0007669"/>
    <property type="project" value="TreeGrafter"/>
</dbReference>
<feature type="region of interest" description="Disordered" evidence="1">
    <location>
        <begin position="103"/>
        <end position="130"/>
    </location>
</feature>
<dbReference type="EMBL" id="ALAB01000008">
    <property type="protein sequence ID" value="EJI86172.1"/>
    <property type="molecule type" value="Genomic_DNA"/>
</dbReference>
<reference evidence="3 4" key="1">
    <citation type="journal article" date="2012" name="J. Bacteriol.">
        <title>Genome Sequence of Pectin-Degrading Alishewanella aestuarii Strain B11T, Isolated from Tidal Flat Sediment.</title>
        <authorList>
            <person name="Jung J."/>
            <person name="Choi S."/>
            <person name="Chun J."/>
            <person name="Park W."/>
        </authorList>
    </citation>
    <scope>NUCLEOTIDE SEQUENCE [LARGE SCALE GENOMIC DNA]</scope>
    <source>
        <strain evidence="3 4">B11</strain>
    </source>
</reference>
<dbReference type="InterPro" id="IPR036680">
    <property type="entry name" value="SPOR-like_sf"/>
</dbReference>
<dbReference type="RefSeq" id="WP_008607466.1">
    <property type="nucleotide sequence ID" value="NZ_ALAB01000008.1"/>
</dbReference>
<dbReference type="AlphaFoldDB" id="J2IG28"/>
<accession>J2IG28</accession>
<sequence length="220" mass="23892">MSAKFKHRLLGTSILLMLAIIFLPDLLDGQKQVVKDDFQVIPERPEFAGVQQVAPFDDSALTQAQVVSEQQPEQGEVPLDEQTASRPELPSQQFATVTVDAAGQAQTQTATTPAPTTVSQPAAANPPSASMPALNQAAWVVRVGSFSNRQNANALVTKLRQEGFTTFTRDITNASGQQLTSVFVGPEIRREKLEQGLPKLRQLTGVERLVISNYQPAENN</sequence>
<proteinExistence type="predicted"/>
<feature type="domain" description="SPOR" evidence="2">
    <location>
        <begin position="133"/>
        <end position="213"/>
    </location>
</feature>
<evidence type="ECO:0000313" key="4">
    <source>
        <dbReference type="Proteomes" id="UP000012043"/>
    </source>
</evidence>
<dbReference type="PANTHER" id="PTHR38687:SF1">
    <property type="entry name" value="CELL DIVISION PROTEIN DEDD"/>
    <property type="match status" value="1"/>
</dbReference>
<comment type="caution">
    <text evidence="3">The sequence shown here is derived from an EMBL/GenBank/DDBJ whole genome shotgun (WGS) entry which is preliminary data.</text>
</comment>
<dbReference type="InterPro" id="IPR052521">
    <property type="entry name" value="Cell_div_SPOR-domain"/>
</dbReference>
<keyword evidence="4" id="KW-1185">Reference proteome</keyword>
<feature type="region of interest" description="Disordered" evidence="1">
    <location>
        <begin position="67"/>
        <end position="87"/>
    </location>
</feature>
<dbReference type="GO" id="GO:0030428">
    <property type="term" value="C:cell septum"/>
    <property type="evidence" value="ECO:0007669"/>
    <property type="project" value="TreeGrafter"/>
</dbReference>
<organism evidence="3 4">
    <name type="scientific">Alishewanella aestuarii B11</name>
    <dbReference type="NCBI Taxonomy" id="1197174"/>
    <lineage>
        <taxon>Bacteria</taxon>
        <taxon>Pseudomonadati</taxon>
        <taxon>Pseudomonadota</taxon>
        <taxon>Gammaproteobacteria</taxon>
        <taxon>Alteromonadales</taxon>
        <taxon>Alteromonadaceae</taxon>
        <taxon>Alishewanella</taxon>
    </lineage>
</organism>
<dbReference type="GO" id="GO:0042834">
    <property type="term" value="F:peptidoglycan binding"/>
    <property type="evidence" value="ECO:0007669"/>
    <property type="project" value="InterPro"/>
</dbReference>
<dbReference type="GO" id="GO:0032153">
    <property type="term" value="C:cell division site"/>
    <property type="evidence" value="ECO:0007669"/>
    <property type="project" value="TreeGrafter"/>
</dbReference>
<dbReference type="PANTHER" id="PTHR38687">
    <property type="entry name" value="CELL DIVISION PROTEIN DEDD-RELATED"/>
    <property type="match status" value="1"/>
</dbReference>
<name>J2IG28_9ALTE</name>
<dbReference type="Proteomes" id="UP000012043">
    <property type="component" value="Unassembled WGS sequence"/>
</dbReference>
<protein>
    <submittedName>
        <fullName evidence="3">DedD protein</fullName>
    </submittedName>
</protein>
<dbReference type="Pfam" id="PF05036">
    <property type="entry name" value="SPOR"/>
    <property type="match status" value="1"/>
</dbReference>
<dbReference type="Gene3D" id="3.30.70.1070">
    <property type="entry name" value="Sporulation related repeat"/>
    <property type="match status" value="1"/>
</dbReference>
<dbReference type="PATRIC" id="fig|1197174.4.peg.983"/>
<dbReference type="PROSITE" id="PS51724">
    <property type="entry name" value="SPOR"/>
    <property type="match status" value="1"/>
</dbReference>
<dbReference type="SUPFAM" id="SSF110997">
    <property type="entry name" value="Sporulation related repeat"/>
    <property type="match status" value="1"/>
</dbReference>
<dbReference type="InterPro" id="IPR007730">
    <property type="entry name" value="SPOR-like_dom"/>
</dbReference>
<evidence type="ECO:0000256" key="1">
    <source>
        <dbReference type="SAM" id="MobiDB-lite"/>
    </source>
</evidence>
<evidence type="ECO:0000313" key="3">
    <source>
        <dbReference type="EMBL" id="EJI86172.1"/>
    </source>
</evidence>
<evidence type="ECO:0000259" key="2">
    <source>
        <dbReference type="PROSITE" id="PS51724"/>
    </source>
</evidence>